<accession>A0A3A6PRE8</accession>
<reference evidence="1 2" key="1">
    <citation type="submission" date="2018-06" db="EMBL/GenBank/DDBJ databases">
        <title>Halonotius sp. F13-13 a new haloarchaeeon isolated from a solar saltern from Isla Cristina, Huelva, Spain.</title>
        <authorList>
            <person name="Duran-Viseras A."/>
            <person name="Sanchez-Porro C."/>
            <person name="Ventosa A."/>
        </authorList>
    </citation>
    <scope>NUCLEOTIDE SEQUENCE [LARGE SCALE GENOMIC DNA]</scope>
    <source>
        <strain evidence="1 2">F13-13</strain>
    </source>
</reference>
<sequence length="103" mass="11377">MTAGDLVAFHQDGEYVGVGRIKTTFEDDNEWATTTVWDDTSTPLIYTVADFIPVAVPTTAVHRIFGYADGYSPPALMRVAANRVTNRSEAIKQALKQYTAKYS</sequence>
<dbReference type="Proteomes" id="UP000276588">
    <property type="component" value="Unassembled WGS sequence"/>
</dbReference>
<comment type="caution">
    <text evidence="1">The sequence shown here is derived from an EMBL/GenBank/DDBJ whole genome shotgun (WGS) entry which is preliminary data.</text>
</comment>
<keyword evidence="2" id="KW-1185">Reference proteome</keyword>
<organism evidence="1 2">
    <name type="scientific">Halonotius aquaticus</name>
    <dbReference type="NCBI Taxonomy" id="2216978"/>
    <lineage>
        <taxon>Archaea</taxon>
        <taxon>Methanobacteriati</taxon>
        <taxon>Methanobacteriota</taxon>
        <taxon>Stenosarchaea group</taxon>
        <taxon>Halobacteria</taxon>
        <taxon>Halobacteriales</taxon>
        <taxon>Haloferacaceae</taxon>
        <taxon>Halonotius</taxon>
    </lineage>
</organism>
<dbReference type="AlphaFoldDB" id="A0A3A6PRE8"/>
<evidence type="ECO:0000313" key="2">
    <source>
        <dbReference type="Proteomes" id="UP000276588"/>
    </source>
</evidence>
<proteinExistence type="predicted"/>
<gene>
    <name evidence="1" type="ORF">DM826_01955</name>
</gene>
<dbReference type="EMBL" id="QKNY01000003">
    <property type="protein sequence ID" value="RJX44890.1"/>
    <property type="molecule type" value="Genomic_DNA"/>
</dbReference>
<evidence type="ECO:0000313" key="1">
    <source>
        <dbReference type="EMBL" id="RJX44890.1"/>
    </source>
</evidence>
<protein>
    <submittedName>
        <fullName evidence="1">Uncharacterized protein</fullName>
    </submittedName>
</protein>
<name>A0A3A6PRE8_9EURY</name>